<comment type="subunit">
    <text evidence="5 7">Monomer.</text>
</comment>
<feature type="binding site" evidence="5">
    <location>
        <position position="178"/>
    </location>
    <ligand>
        <name>ATP</name>
        <dbReference type="ChEBI" id="CHEBI:30616"/>
    </ligand>
</feature>
<keyword evidence="5 7" id="KW-0067">ATP-binding</keyword>
<dbReference type="PANTHER" id="PTHR23359">
    <property type="entry name" value="NUCLEOTIDE KINASE"/>
    <property type="match status" value="1"/>
</dbReference>
<protein>
    <recommendedName>
        <fullName evidence="5 7">Adenylate kinase</fullName>
        <shortName evidence="5">AK</shortName>
        <ecNumber evidence="5 7">2.7.4.3</ecNumber>
    </recommendedName>
    <alternativeName>
        <fullName evidence="5">ATP-AMP transphosphorylase</fullName>
    </alternativeName>
    <alternativeName>
        <fullName evidence="5">ATP:AMP phosphotransferase</fullName>
    </alternativeName>
    <alternativeName>
        <fullName evidence="5">Adenylate monophosphate kinase</fullName>
    </alternativeName>
</protein>
<dbReference type="NCBIfam" id="NF011100">
    <property type="entry name" value="PRK14527.1"/>
    <property type="match status" value="1"/>
</dbReference>
<feature type="binding site" evidence="5">
    <location>
        <position position="31"/>
    </location>
    <ligand>
        <name>AMP</name>
        <dbReference type="ChEBI" id="CHEBI:456215"/>
    </ligand>
</feature>
<keyword evidence="5" id="KW-0963">Cytoplasm</keyword>
<dbReference type="InterPro" id="IPR000850">
    <property type="entry name" value="Adenylat/UMP-CMP_kin"/>
</dbReference>
<comment type="catalytic activity">
    <reaction evidence="5 7">
        <text>AMP + ATP = 2 ADP</text>
        <dbReference type="Rhea" id="RHEA:12973"/>
        <dbReference type="ChEBI" id="CHEBI:30616"/>
        <dbReference type="ChEBI" id="CHEBI:456215"/>
        <dbReference type="ChEBI" id="CHEBI:456216"/>
        <dbReference type="EC" id="2.7.4.3"/>
    </reaction>
</comment>
<feature type="binding site" evidence="5">
    <location>
        <position position="139"/>
    </location>
    <ligand>
        <name>AMP</name>
        <dbReference type="ChEBI" id="CHEBI:456215"/>
    </ligand>
</feature>
<dbReference type="NCBIfam" id="NF001381">
    <property type="entry name" value="PRK00279.1-3"/>
    <property type="match status" value="1"/>
</dbReference>
<dbReference type="GO" id="GO:0004017">
    <property type="term" value="F:AMP kinase activity"/>
    <property type="evidence" value="ECO:0007669"/>
    <property type="project" value="UniProtKB-EC"/>
</dbReference>
<dbReference type="Proteomes" id="UP001597308">
    <property type="component" value="Unassembled WGS sequence"/>
</dbReference>
<sequence>MRLILLGPPGAGKGTQSERLVKAHGIVQLSTGDMLRAAVAAGTPVGLQAKDLMARGELVPDEVVVKIVADRVEEPDARNGFILDGFPRTLRQAEALEAMLAEKGIKLDSVIELSVDEDALLERVERRAREAAAAGKAVRSDDAPEVVKKRIADYKSVTAQLKPFYSERGLFSVVDGMAPIESVTSAIDGILADTRASAS</sequence>
<evidence type="ECO:0000256" key="3">
    <source>
        <dbReference type="ARBA" id="ARBA00022741"/>
    </source>
</evidence>
<comment type="caution">
    <text evidence="8">The sequence shown here is derived from an EMBL/GenBank/DDBJ whole genome shotgun (WGS) entry which is preliminary data.</text>
</comment>
<feature type="binding site" evidence="5">
    <location>
        <position position="92"/>
    </location>
    <ligand>
        <name>AMP</name>
        <dbReference type="ChEBI" id="CHEBI:456215"/>
    </ligand>
</feature>
<comment type="subcellular location">
    <subcellularLocation>
        <location evidence="5 7">Cytoplasm</location>
    </subcellularLocation>
</comment>
<comment type="domain">
    <text evidence="5">Consists of three domains, a large central CORE domain and two small peripheral domains, NMPbind and LID, which undergo movements during catalysis. The LID domain closes over the site of phosphoryl transfer upon ATP binding. Assembling and dissambling the active center during each catalytic cycle provides an effective means to prevent ATP hydrolysis.</text>
</comment>
<comment type="function">
    <text evidence="5">Catalyzes the reversible transfer of the terminal phosphate group between ATP and AMP. Plays an important role in cellular energy homeostasis and in adenine nucleotide metabolism.</text>
</comment>
<evidence type="ECO:0000256" key="4">
    <source>
        <dbReference type="ARBA" id="ARBA00022777"/>
    </source>
</evidence>
<dbReference type="InterPro" id="IPR033690">
    <property type="entry name" value="Adenylat_kinase_CS"/>
</dbReference>
<evidence type="ECO:0000256" key="7">
    <source>
        <dbReference type="RuleBase" id="RU003331"/>
    </source>
</evidence>
<gene>
    <name evidence="5" type="primary">adk</name>
    <name evidence="8" type="ORF">ACFSCV_17970</name>
</gene>
<accession>A0ABW4K9S1</accession>
<dbReference type="NCBIfam" id="NF011105">
    <property type="entry name" value="PRK14532.1"/>
    <property type="match status" value="1"/>
</dbReference>
<dbReference type="InterPro" id="IPR006259">
    <property type="entry name" value="Adenyl_kin_sub"/>
</dbReference>
<feature type="region of interest" description="NMP" evidence="5">
    <location>
        <begin position="30"/>
        <end position="59"/>
    </location>
</feature>
<dbReference type="PRINTS" id="PR00094">
    <property type="entry name" value="ADENYLTKNASE"/>
</dbReference>
<dbReference type="HAMAP" id="MF_00235">
    <property type="entry name" value="Adenylate_kinase_Adk"/>
    <property type="match status" value="1"/>
</dbReference>
<evidence type="ECO:0000256" key="1">
    <source>
        <dbReference type="ARBA" id="ARBA00022679"/>
    </source>
</evidence>
<comment type="pathway">
    <text evidence="5">Purine metabolism; AMP biosynthesis via salvage pathway; AMP from ADP: step 1/1.</text>
</comment>
<comment type="caution">
    <text evidence="5">Lacks conserved residue(s) required for the propagation of feature annotation.</text>
</comment>
<proteinExistence type="inferred from homology"/>
<dbReference type="Pfam" id="PF00406">
    <property type="entry name" value="ADK"/>
    <property type="match status" value="1"/>
</dbReference>
<feature type="binding site" evidence="5">
    <location>
        <position position="36"/>
    </location>
    <ligand>
        <name>AMP</name>
        <dbReference type="ChEBI" id="CHEBI:456215"/>
    </ligand>
</feature>
<dbReference type="EMBL" id="JBHUER010000013">
    <property type="protein sequence ID" value="MFD1704897.1"/>
    <property type="molecule type" value="Genomic_DNA"/>
</dbReference>
<keyword evidence="4 5" id="KW-0418">Kinase</keyword>
<evidence type="ECO:0000256" key="2">
    <source>
        <dbReference type="ARBA" id="ARBA00022727"/>
    </source>
</evidence>
<comment type="similarity">
    <text evidence="5 6">Belongs to the adenylate kinase family.</text>
</comment>
<evidence type="ECO:0000313" key="8">
    <source>
        <dbReference type="EMBL" id="MFD1704897.1"/>
    </source>
</evidence>
<dbReference type="InterPro" id="IPR027417">
    <property type="entry name" value="P-loop_NTPase"/>
</dbReference>
<feature type="binding site" evidence="5">
    <location>
        <position position="150"/>
    </location>
    <ligand>
        <name>AMP</name>
        <dbReference type="ChEBI" id="CHEBI:456215"/>
    </ligand>
</feature>
<keyword evidence="9" id="KW-1185">Reference proteome</keyword>
<reference evidence="9" key="1">
    <citation type="journal article" date="2019" name="Int. J. Syst. Evol. Microbiol.">
        <title>The Global Catalogue of Microorganisms (GCM) 10K type strain sequencing project: providing services to taxonomists for standard genome sequencing and annotation.</title>
        <authorList>
            <consortium name="The Broad Institute Genomics Platform"/>
            <consortium name="The Broad Institute Genome Sequencing Center for Infectious Disease"/>
            <person name="Wu L."/>
            <person name="Ma J."/>
        </authorList>
    </citation>
    <scope>NUCLEOTIDE SEQUENCE [LARGE SCALE GENOMIC DNA]</scope>
    <source>
        <strain evidence="9">KCTC 23707</strain>
    </source>
</reference>
<dbReference type="EC" id="2.7.4.3" evidence="5 7"/>
<dbReference type="SUPFAM" id="SSF52540">
    <property type="entry name" value="P-loop containing nucleoside triphosphate hydrolases"/>
    <property type="match status" value="1"/>
</dbReference>
<feature type="binding site" evidence="5">
    <location>
        <begin position="85"/>
        <end position="88"/>
    </location>
    <ligand>
        <name>AMP</name>
        <dbReference type="ChEBI" id="CHEBI:456215"/>
    </ligand>
</feature>
<evidence type="ECO:0000256" key="5">
    <source>
        <dbReference type="HAMAP-Rule" id="MF_00235"/>
    </source>
</evidence>
<name>A0ABW4K9S1_9HYPH</name>
<dbReference type="RefSeq" id="WP_378800951.1">
    <property type="nucleotide sequence ID" value="NZ_JBHUER010000013.1"/>
</dbReference>
<feature type="binding site" evidence="5">
    <location>
        <begin position="10"/>
        <end position="15"/>
    </location>
    <ligand>
        <name>ATP</name>
        <dbReference type="ChEBI" id="CHEBI:30616"/>
    </ligand>
</feature>
<keyword evidence="3 5" id="KW-0547">Nucleotide-binding</keyword>
<organism evidence="8 9">
    <name type="scientific">Methylopila henanensis</name>
    <dbReference type="NCBI Taxonomy" id="873516"/>
    <lineage>
        <taxon>Bacteria</taxon>
        <taxon>Pseudomonadati</taxon>
        <taxon>Pseudomonadota</taxon>
        <taxon>Alphaproteobacteria</taxon>
        <taxon>Hyphomicrobiales</taxon>
        <taxon>Methylopilaceae</taxon>
        <taxon>Methylopila</taxon>
    </lineage>
</organism>
<keyword evidence="1 5" id="KW-0808">Transferase</keyword>
<evidence type="ECO:0000313" key="9">
    <source>
        <dbReference type="Proteomes" id="UP001597308"/>
    </source>
</evidence>
<dbReference type="NCBIfam" id="TIGR01351">
    <property type="entry name" value="adk"/>
    <property type="match status" value="1"/>
</dbReference>
<dbReference type="PROSITE" id="PS00113">
    <property type="entry name" value="ADENYLATE_KINASE"/>
    <property type="match status" value="1"/>
</dbReference>
<dbReference type="Gene3D" id="3.40.50.300">
    <property type="entry name" value="P-loop containing nucleotide triphosphate hydrolases"/>
    <property type="match status" value="1"/>
</dbReference>
<keyword evidence="2 5" id="KW-0545">Nucleotide biosynthesis</keyword>
<dbReference type="NCBIfam" id="NF011104">
    <property type="entry name" value="PRK14531.1"/>
    <property type="match status" value="1"/>
</dbReference>
<dbReference type="CDD" id="cd01428">
    <property type="entry name" value="ADK"/>
    <property type="match status" value="1"/>
</dbReference>
<feature type="binding site" evidence="5">
    <location>
        <position position="127"/>
    </location>
    <ligand>
        <name>ATP</name>
        <dbReference type="ChEBI" id="CHEBI:30616"/>
    </ligand>
</feature>
<feature type="binding site" evidence="5">
    <location>
        <begin position="57"/>
        <end position="59"/>
    </location>
    <ligand>
        <name>AMP</name>
        <dbReference type="ChEBI" id="CHEBI:456215"/>
    </ligand>
</feature>
<evidence type="ECO:0000256" key="6">
    <source>
        <dbReference type="RuleBase" id="RU003330"/>
    </source>
</evidence>